<sequence>MKLSRGLAFKQQCDPFDLNSAEEESDDDECIKKFEKLYNTSGKAGPEIDERLTKSRSYSNYPKVSLGCKTVDNPGLRSSIPSTRSRDFHRSRGRGTIKINNSRGGDFQA</sequence>
<name>A0AAV4BWB4_9GAST</name>
<feature type="region of interest" description="Disordered" evidence="1">
    <location>
        <begin position="72"/>
        <end position="109"/>
    </location>
</feature>
<keyword evidence="3" id="KW-1185">Reference proteome</keyword>
<dbReference type="Proteomes" id="UP000735302">
    <property type="component" value="Unassembled WGS sequence"/>
</dbReference>
<organism evidence="2 3">
    <name type="scientific">Plakobranchus ocellatus</name>
    <dbReference type="NCBI Taxonomy" id="259542"/>
    <lineage>
        <taxon>Eukaryota</taxon>
        <taxon>Metazoa</taxon>
        <taxon>Spiralia</taxon>
        <taxon>Lophotrochozoa</taxon>
        <taxon>Mollusca</taxon>
        <taxon>Gastropoda</taxon>
        <taxon>Heterobranchia</taxon>
        <taxon>Euthyneura</taxon>
        <taxon>Panpulmonata</taxon>
        <taxon>Sacoglossa</taxon>
        <taxon>Placobranchoidea</taxon>
        <taxon>Plakobranchidae</taxon>
        <taxon>Plakobranchus</taxon>
    </lineage>
</organism>
<dbReference type="EMBL" id="BLXT01005549">
    <property type="protein sequence ID" value="GFO23903.1"/>
    <property type="molecule type" value="Genomic_DNA"/>
</dbReference>
<protein>
    <submittedName>
        <fullName evidence="2">Uncharacterized protein</fullName>
    </submittedName>
</protein>
<gene>
    <name evidence="2" type="ORF">PoB_005040800</name>
</gene>
<dbReference type="AlphaFoldDB" id="A0AAV4BWB4"/>
<evidence type="ECO:0000313" key="3">
    <source>
        <dbReference type="Proteomes" id="UP000735302"/>
    </source>
</evidence>
<proteinExistence type="predicted"/>
<comment type="caution">
    <text evidence="2">The sequence shown here is derived from an EMBL/GenBank/DDBJ whole genome shotgun (WGS) entry which is preliminary data.</text>
</comment>
<reference evidence="2 3" key="1">
    <citation type="journal article" date="2021" name="Elife">
        <title>Chloroplast acquisition without the gene transfer in kleptoplastic sea slugs, Plakobranchus ocellatus.</title>
        <authorList>
            <person name="Maeda T."/>
            <person name="Takahashi S."/>
            <person name="Yoshida T."/>
            <person name="Shimamura S."/>
            <person name="Takaki Y."/>
            <person name="Nagai Y."/>
            <person name="Toyoda A."/>
            <person name="Suzuki Y."/>
            <person name="Arimoto A."/>
            <person name="Ishii H."/>
            <person name="Satoh N."/>
            <person name="Nishiyama T."/>
            <person name="Hasebe M."/>
            <person name="Maruyama T."/>
            <person name="Minagawa J."/>
            <person name="Obokata J."/>
            <person name="Shigenobu S."/>
        </authorList>
    </citation>
    <scope>NUCLEOTIDE SEQUENCE [LARGE SCALE GENOMIC DNA]</scope>
</reference>
<evidence type="ECO:0000256" key="1">
    <source>
        <dbReference type="SAM" id="MobiDB-lite"/>
    </source>
</evidence>
<evidence type="ECO:0000313" key="2">
    <source>
        <dbReference type="EMBL" id="GFO23903.1"/>
    </source>
</evidence>
<accession>A0AAV4BWB4</accession>